<dbReference type="EMBL" id="JBHTBJ010000026">
    <property type="protein sequence ID" value="MFC7277832.1"/>
    <property type="molecule type" value="Genomic_DNA"/>
</dbReference>
<feature type="domain" description="DUF1707" evidence="2">
    <location>
        <begin position="6"/>
        <end position="57"/>
    </location>
</feature>
<protein>
    <submittedName>
        <fullName evidence="3">DUF1707 domain-containing protein</fullName>
    </submittedName>
</protein>
<feature type="transmembrane region" description="Helical" evidence="1">
    <location>
        <begin position="118"/>
        <end position="144"/>
    </location>
</feature>
<dbReference type="RefSeq" id="WP_378973934.1">
    <property type="nucleotide sequence ID" value="NZ_JBHTBJ010000026.1"/>
</dbReference>
<proteinExistence type="predicted"/>
<evidence type="ECO:0000259" key="2">
    <source>
        <dbReference type="Pfam" id="PF08044"/>
    </source>
</evidence>
<keyword evidence="4" id="KW-1185">Reference proteome</keyword>
<sequence>MSKDRRVGHAERTQVLGLLGNAFEAGVLPVGEYDARVAAVGTATRASQLRLQVSDLPPAYAWGGSAAAVTEPPSGAGRIALILGVASVPMSICGVGLVLGILAVIASRGPGRRRGVPTALVGRVFGIVGIALSLAALTTVFLAWNGRTSP</sequence>
<comment type="caution">
    <text evidence="3">The sequence shown here is derived from an EMBL/GenBank/DDBJ whole genome shotgun (WGS) entry which is preliminary data.</text>
</comment>
<keyword evidence="1" id="KW-1133">Transmembrane helix</keyword>
<reference evidence="4" key="1">
    <citation type="journal article" date="2019" name="Int. J. Syst. Evol. Microbiol.">
        <title>The Global Catalogue of Microorganisms (GCM) 10K type strain sequencing project: providing services to taxonomists for standard genome sequencing and annotation.</title>
        <authorList>
            <consortium name="The Broad Institute Genomics Platform"/>
            <consortium name="The Broad Institute Genome Sequencing Center for Infectious Disease"/>
            <person name="Wu L."/>
            <person name="Ma J."/>
        </authorList>
    </citation>
    <scope>NUCLEOTIDE SEQUENCE [LARGE SCALE GENOMIC DNA]</scope>
    <source>
        <strain evidence="4">XZYJT-10</strain>
    </source>
</reference>
<dbReference type="InterPro" id="IPR012551">
    <property type="entry name" value="DUF1707_SHOCT-like"/>
</dbReference>
<keyword evidence="1" id="KW-0472">Membrane</keyword>
<feature type="transmembrane region" description="Helical" evidence="1">
    <location>
        <begin position="79"/>
        <end position="106"/>
    </location>
</feature>
<organism evidence="3 4">
    <name type="scientific">Paractinoplanes rhizophilus</name>
    <dbReference type="NCBI Taxonomy" id="1416877"/>
    <lineage>
        <taxon>Bacteria</taxon>
        <taxon>Bacillati</taxon>
        <taxon>Actinomycetota</taxon>
        <taxon>Actinomycetes</taxon>
        <taxon>Micromonosporales</taxon>
        <taxon>Micromonosporaceae</taxon>
        <taxon>Paractinoplanes</taxon>
    </lineage>
</organism>
<evidence type="ECO:0000256" key="1">
    <source>
        <dbReference type="SAM" id="Phobius"/>
    </source>
</evidence>
<evidence type="ECO:0000313" key="3">
    <source>
        <dbReference type="EMBL" id="MFC7277832.1"/>
    </source>
</evidence>
<evidence type="ECO:0000313" key="4">
    <source>
        <dbReference type="Proteomes" id="UP001596548"/>
    </source>
</evidence>
<name>A0ABW2I046_9ACTN</name>
<gene>
    <name evidence="3" type="ORF">ACFQS1_27915</name>
</gene>
<dbReference type="Pfam" id="PF08044">
    <property type="entry name" value="DUF1707"/>
    <property type="match status" value="1"/>
</dbReference>
<keyword evidence="1" id="KW-0812">Transmembrane</keyword>
<dbReference type="Proteomes" id="UP001596548">
    <property type="component" value="Unassembled WGS sequence"/>
</dbReference>
<accession>A0ABW2I046</accession>